<dbReference type="Gene3D" id="3.90.1530.10">
    <property type="entry name" value="Conserved hypothetical protein from pyrococcus furiosus pfu- 392566-001, ParB domain"/>
    <property type="match status" value="1"/>
</dbReference>
<evidence type="ECO:0000259" key="2">
    <source>
        <dbReference type="SMART" id="SM00470"/>
    </source>
</evidence>
<dbReference type="CDD" id="cd16402">
    <property type="entry name" value="ParB_N_like_MT"/>
    <property type="match status" value="1"/>
</dbReference>
<dbReference type="InterPro" id="IPR003115">
    <property type="entry name" value="ParB_N"/>
</dbReference>
<dbReference type="InterPro" id="IPR025530">
    <property type="entry name" value="DUF4417"/>
</dbReference>
<feature type="region of interest" description="Disordered" evidence="1">
    <location>
        <begin position="1"/>
        <end position="20"/>
    </location>
</feature>
<evidence type="ECO:0000256" key="1">
    <source>
        <dbReference type="SAM" id="MobiDB-lite"/>
    </source>
</evidence>
<reference evidence="4" key="1">
    <citation type="submission" date="2021-01" db="EMBL/GenBank/DDBJ databases">
        <title>Draft genome sequence of Nasalis larvatus strain YZ03.</title>
        <authorList>
            <person name="Suzuki-Hashido N."/>
            <person name="Tsuchida S."/>
            <person name="Hayakawa T."/>
        </authorList>
    </citation>
    <scope>NUCLEOTIDE SEQUENCE [LARGE SCALE GENOMIC DNA]</scope>
    <source>
        <strain evidence="4">YZ03</strain>
    </source>
</reference>
<dbReference type="PANTHER" id="PTHR33375:SF1">
    <property type="entry name" value="CHROMOSOME-PARTITIONING PROTEIN PARB-RELATED"/>
    <property type="match status" value="1"/>
</dbReference>
<dbReference type="Pfam" id="PF02195">
    <property type="entry name" value="ParB_N"/>
    <property type="match status" value="1"/>
</dbReference>
<dbReference type="Pfam" id="PF14386">
    <property type="entry name" value="DUF4417"/>
    <property type="match status" value="1"/>
</dbReference>
<keyword evidence="4" id="KW-1185">Reference proteome</keyword>
<name>A0ABQ3W4L9_9LACO</name>
<feature type="domain" description="ParB-like N-terminal" evidence="2">
    <location>
        <begin position="4"/>
        <end position="89"/>
    </location>
</feature>
<dbReference type="EMBL" id="BOCI01000301">
    <property type="protein sequence ID" value="GHW01471.1"/>
    <property type="molecule type" value="Genomic_DNA"/>
</dbReference>
<dbReference type="SUPFAM" id="SSF110849">
    <property type="entry name" value="ParB/Sulfiredoxin"/>
    <property type="match status" value="1"/>
</dbReference>
<evidence type="ECO:0000313" key="4">
    <source>
        <dbReference type="Proteomes" id="UP000616547"/>
    </source>
</evidence>
<gene>
    <name evidence="3" type="ORF">lacNasYZ03_11580</name>
</gene>
<dbReference type="SMART" id="SM00470">
    <property type="entry name" value="ParB"/>
    <property type="match status" value="1"/>
</dbReference>
<protein>
    <recommendedName>
        <fullName evidence="2">ParB-like N-terminal domain-containing protein</fullName>
    </recommendedName>
</protein>
<dbReference type="PANTHER" id="PTHR33375">
    <property type="entry name" value="CHROMOSOME-PARTITIONING PROTEIN PARB-RELATED"/>
    <property type="match status" value="1"/>
</dbReference>
<dbReference type="InterPro" id="IPR050336">
    <property type="entry name" value="Chromosome_partition/occlusion"/>
</dbReference>
<dbReference type="Proteomes" id="UP000616547">
    <property type="component" value="Unassembled WGS sequence"/>
</dbReference>
<dbReference type="InterPro" id="IPR036086">
    <property type="entry name" value="ParB/Sulfiredoxin_sf"/>
</dbReference>
<sequence>MIVQDWQISDVKPYPNNPRKNQSAIKAVANSIQEFGWKQPIVVDKNGVVIVGHTRLAAAKHLGLTRVPVVVADNLTKEQVKAYRLADNKTNEAADWDLDKLETELADITDIDMSDFGFDIPTDDIEDDLEDEDDGFEAPFQNAQKALFDGVGEYGIPEIKGVDFIEPVDWISFNMLNSYKEPGAFGVHHFIDDYQFEREWTQIDRQITRLQRATYVTSPDFSLYVDFPKAMQIWNHYRKHWIGAYMEMQGISVIPTIAWSDESSFEWCFDGEPTHKPVAVSTVGVMQSKETKESFLAGYNAMIDRLQPTQILYYGQIIDELKGDPTLIPIESFGEKMKKRLGES</sequence>
<accession>A0ABQ3W4L9</accession>
<proteinExistence type="predicted"/>
<dbReference type="RefSeq" id="WP_201331915.1">
    <property type="nucleotide sequence ID" value="NZ_BOCG01000451.1"/>
</dbReference>
<organism evidence="3 4">
    <name type="scientific">Lactobacillus nasalidis</name>
    <dbReference type="NCBI Taxonomy" id="2797258"/>
    <lineage>
        <taxon>Bacteria</taxon>
        <taxon>Bacillati</taxon>
        <taxon>Bacillota</taxon>
        <taxon>Bacilli</taxon>
        <taxon>Lactobacillales</taxon>
        <taxon>Lactobacillaceae</taxon>
        <taxon>Lactobacillus</taxon>
    </lineage>
</organism>
<comment type="caution">
    <text evidence="3">The sequence shown here is derived from an EMBL/GenBank/DDBJ whole genome shotgun (WGS) entry which is preliminary data.</text>
</comment>
<evidence type="ECO:0000313" key="3">
    <source>
        <dbReference type="EMBL" id="GHW01471.1"/>
    </source>
</evidence>